<evidence type="ECO:0000313" key="2">
    <source>
        <dbReference type="EMBL" id="ETO11606.1"/>
    </source>
</evidence>
<accession>X6MD56</accession>
<dbReference type="PANTHER" id="PTHR33209:SF2">
    <property type="entry name" value="CHROMOSOME UNDETERMINED SCAFFOLD_55, WHOLE GENOME SHOTGUN SEQUENCE"/>
    <property type="match status" value="1"/>
</dbReference>
<dbReference type="EMBL" id="ASPP01022273">
    <property type="protein sequence ID" value="ETO11606.1"/>
    <property type="molecule type" value="Genomic_DNA"/>
</dbReference>
<protein>
    <submittedName>
        <fullName evidence="2">Signal peptide peptidase SppA, 36K type</fullName>
    </submittedName>
</protein>
<dbReference type="Pfam" id="PF01343">
    <property type="entry name" value="Peptidase_S49"/>
    <property type="match status" value="1"/>
</dbReference>
<dbReference type="PANTHER" id="PTHR33209">
    <property type="entry name" value="PROTEASE 4"/>
    <property type="match status" value="1"/>
</dbReference>
<gene>
    <name evidence="2" type="ORF">RFI_25770</name>
</gene>
<dbReference type="GO" id="GO:0008233">
    <property type="term" value="F:peptidase activity"/>
    <property type="evidence" value="ECO:0007669"/>
    <property type="project" value="InterPro"/>
</dbReference>
<name>X6MD56_RETFI</name>
<organism evidence="2 3">
    <name type="scientific">Reticulomyxa filosa</name>
    <dbReference type="NCBI Taxonomy" id="46433"/>
    <lineage>
        <taxon>Eukaryota</taxon>
        <taxon>Sar</taxon>
        <taxon>Rhizaria</taxon>
        <taxon>Retaria</taxon>
        <taxon>Foraminifera</taxon>
        <taxon>Monothalamids</taxon>
        <taxon>Reticulomyxidae</taxon>
        <taxon>Reticulomyxa</taxon>
    </lineage>
</organism>
<keyword evidence="3" id="KW-1185">Reference proteome</keyword>
<dbReference type="OrthoDB" id="45421at2759"/>
<reference evidence="2 3" key="1">
    <citation type="journal article" date="2013" name="Curr. Biol.">
        <title>The Genome of the Foraminiferan Reticulomyxa filosa.</title>
        <authorList>
            <person name="Glockner G."/>
            <person name="Hulsmann N."/>
            <person name="Schleicher M."/>
            <person name="Noegel A.A."/>
            <person name="Eichinger L."/>
            <person name="Gallinger C."/>
            <person name="Pawlowski J."/>
            <person name="Sierra R."/>
            <person name="Euteneuer U."/>
            <person name="Pillet L."/>
            <person name="Moustafa A."/>
            <person name="Platzer M."/>
            <person name="Groth M."/>
            <person name="Szafranski K."/>
            <person name="Schliwa M."/>
        </authorList>
    </citation>
    <scope>NUCLEOTIDE SEQUENCE [LARGE SCALE GENOMIC DNA]</scope>
</reference>
<dbReference type="InterPro" id="IPR002142">
    <property type="entry name" value="Peptidase_S49"/>
</dbReference>
<feature type="non-terminal residue" evidence="2">
    <location>
        <position position="298"/>
    </location>
</feature>
<proteinExistence type="predicted"/>
<dbReference type="InterPro" id="IPR029045">
    <property type="entry name" value="ClpP/crotonase-like_dom_sf"/>
</dbReference>
<dbReference type="GO" id="GO:0006508">
    <property type="term" value="P:proteolysis"/>
    <property type="evidence" value="ECO:0007669"/>
    <property type="project" value="InterPro"/>
</dbReference>
<dbReference type="SUPFAM" id="SSF52096">
    <property type="entry name" value="ClpP/crotonase"/>
    <property type="match status" value="1"/>
</dbReference>
<comment type="caution">
    <text evidence="2">The sequence shown here is derived from an EMBL/GenBank/DDBJ whole genome shotgun (WGS) entry which is preliminary data.</text>
</comment>
<dbReference type="AlphaFoldDB" id="X6MD56"/>
<evidence type="ECO:0000259" key="1">
    <source>
        <dbReference type="Pfam" id="PF01343"/>
    </source>
</evidence>
<dbReference type="Proteomes" id="UP000023152">
    <property type="component" value="Unassembled WGS sequence"/>
</dbReference>
<sequence length="298" mass="34614">MTKVQSPPQIPYQQKTQSYEDVASDWAKRITTDIVDFAKARPVLAALLGLELANVVYRTCKRVYKAQLWSNTVLELVLDGHYPLKEPKTFEILIEPSLADRLSFQSLLRCIRMASTDRRIKGIRSNNFFFFKKGGYKTNNFFLFILKIKKKKKAIIIRIENPILGVSECEELRREIKRFRGANKKVIAYAQNLGTLGGLGLRHYYIASACDYIYMPFIGEVFVGGLTVDYPFLKDLITNKLEMGIEVCRRSNFKTAANMLQNDSFDKFHRKQYQDLIQQMETNFFFQIAKDRKIKPFP</sequence>
<feature type="domain" description="Peptidase S49" evidence="1">
    <location>
        <begin position="179"/>
        <end position="295"/>
    </location>
</feature>
<evidence type="ECO:0000313" key="3">
    <source>
        <dbReference type="Proteomes" id="UP000023152"/>
    </source>
</evidence>
<dbReference type="Gene3D" id="3.90.226.10">
    <property type="entry name" value="2-enoyl-CoA Hydratase, Chain A, domain 1"/>
    <property type="match status" value="1"/>
</dbReference>